<dbReference type="InterPro" id="IPR009023">
    <property type="entry name" value="HMG_CoA_Rdtase_NAD(P)-bd_sf"/>
</dbReference>
<evidence type="ECO:0000256" key="2">
    <source>
        <dbReference type="ARBA" id="ARBA00012999"/>
    </source>
</evidence>
<dbReference type="Gene3D" id="3.90.1200.10">
    <property type="match status" value="1"/>
</dbReference>
<keyword evidence="3" id="KW-0521">NADP</keyword>
<proteinExistence type="inferred from homology"/>
<feature type="domain" description="Aminoglycoside phosphotransferase" evidence="5">
    <location>
        <begin position="626"/>
        <end position="715"/>
    </location>
</feature>
<dbReference type="GO" id="GO:0015936">
    <property type="term" value="P:coenzyme A metabolic process"/>
    <property type="evidence" value="ECO:0007669"/>
    <property type="project" value="InterPro"/>
</dbReference>
<dbReference type="Gene3D" id="3.30.70.420">
    <property type="entry name" value="Hydroxymethylglutaryl-CoA reductase, class I/II, NAD/NADP-binding domain"/>
    <property type="match status" value="1"/>
</dbReference>
<dbReference type="InterPro" id="IPR023074">
    <property type="entry name" value="HMG_CoA_Rdtase_cat_sf"/>
</dbReference>
<dbReference type="Pfam" id="PF00368">
    <property type="entry name" value="HMG-CoA_red"/>
    <property type="match status" value="1"/>
</dbReference>
<dbReference type="InterPro" id="IPR004554">
    <property type="entry name" value="HMG_CoA_Rdtase_eu_arc"/>
</dbReference>
<dbReference type="PANTHER" id="PTHR10572:SF24">
    <property type="entry name" value="3-HYDROXY-3-METHYLGLUTARYL-COENZYME A REDUCTASE"/>
    <property type="match status" value="1"/>
</dbReference>
<dbReference type="PROSITE" id="PS00318">
    <property type="entry name" value="HMG_COA_REDUCTASE_2"/>
    <property type="match status" value="1"/>
</dbReference>
<dbReference type="EC" id="1.1.1.34" evidence="2"/>
<dbReference type="Proteomes" id="UP000257039">
    <property type="component" value="Unassembled WGS sequence"/>
</dbReference>
<dbReference type="PANTHER" id="PTHR10572">
    <property type="entry name" value="3-HYDROXY-3-METHYLGLUTARYL-COENZYME A REDUCTASE"/>
    <property type="match status" value="1"/>
</dbReference>
<evidence type="ECO:0000256" key="3">
    <source>
        <dbReference type="ARBA" id="ARBA00022857"/>
    </source>
</evidence>
<dbReference type="InterPro" id="IPR002202">
    <property type="entry name" value="HMG_CoA_Rdtase"/>
</dbReference>
<dbReference type="InterPro" id="IPR011009">
    <property type="entry name" value="Kinase-like_dom_sf"/>
</dbReference>
<dbReference type="CDD" id="cd00643">
    <property type="entry name" value="HMG-CoA_reductase_classI"/>
    <property type="match status" value="1"/>
</dbReference>
<gene>
    <name evidence="6" type="ORF">B9G39_00815</name>
</gene>
<dbReference type="SUPFAM" id="SSF56112">
    <property type="entry name" value="Protein kinase-like (PK-like)"/>
    <property type="match status" value="1"/>
</dbReference>
<evidence type="ECO:0000313" key="7">
    <source>
        <dbReference type="Proteomes" id="UP000257039"/>
    </source>
</evidence>
<comment type="caution">
    <text evidence="6">The sequence shown here is derived from an EMBL/GenBank/DDBJ whole genome shotgun (WGS) entry which is preliminary data.</text>
</comment>
<sequence>MTAPKIVIPKTTDEALSLSGTDSLERIPARGRYSEEARQTRLDFLREKSGQLLNGVDKTSLRADQLRFNIENFVGSVEVPIGLAGPLLFNGQHVTGTIYTPLATTEGALVASATRGATALSKSGGVNTAVLSQRMIRTPFFKFDCLASALHFSEWLRKHFITIKEKTRQRSRHAELIELKPLILGRMIHLNFIYQTGDASGQNMTTSCTWHACQWILQEYQQRHTIEQFFIEANLASDKKTSYQSFLSGRGTRVIAEAHIPENILQQILKVSAKELVSAYQAGITGSIQAGIPGVNANVANIIAAIFTATGQDIACVHESSLAHLHIEQTEQGIYACLLLPGLVVGTVGGGTGLPQQQECLALLDCAGGHRSARFAEIIAGFCLSLDLSTLSAIASGQFAAAHDRLGRNRPIKFLRKEELTPAFFQEHMGEHFNTLEHIEISEAPCHAESIVCRLTAEHTTKFLGLLPAKLYFQHQHQPLQVMLKIKPTDEEAIHTLRTLAQFCDPRLAEEIKRAGGTTFFKGCHQREIQLYQLNDSRFTSIAPQCFGQYQNQSREIFLLALEWLDSLTLMNTVDDLAGWHESHIMAAITGIAEFHSLFLGQERQVFDQFNICSMNQATMVQLQPLWRLLQNHGLSEFPEWFSEQDQQQLQLILENLPMWWGILDRQPKTLIHGDFNPRNLAFRQTKNQLKLCAWDWELATWHLPQRDCIELLAFTLKPEQVSPAYLSKFSEYHRQQLAKAANTSLDKTQWHMGFHYSLLDFTVNRLAHYWLANTLQDYPFMARLTATTLAMINALESTTTQLGGQHHVD</sequence>
<dbReference type="EMBL" id="NDXW01000001">
    <property type="protein sequence ID" value="RDH42097.1"/>
    <property type="molecule type" value="Genomic_DNA"/>
</dbReference>
<organism evidence="6 7">
    <name type="scientific">Zooshikella ganghwensis</name>
    <dbReference type="NCBI Taxonomy" id="202772"/>
    <lineage>
        <taxon>Bacteria</taxon>
        <taxon>Pseudomonadati</taxon>
        <taxon>Pseudomonadota</taxon>
        <taxon>Gammaproteobacteria</taxon>
        <taxon>Oceanospirillales</taxon>
        <taxon>Zooshikellaceae</taxon>
        <taxon>Zooshikella</taxon>
    </lineage>
</organism>
<dbReference type="InterPro" id="IPR023076">
    <property type="entry name" value="HMG_CoA_Rdtase_CS"/>
</dbReference>
<evidence type="ECO:0000256" key="1">
    <source>
        <dbReference type="ARBA" id="ARBA00007661"/>
    </source>
</evidence>
<dbReference type="InterPro" id="IPR009029">
    <property type="entry name" value="HMG_CoA_Rdtase_sub-bd_dom_sf"/>
</dbReference>
<name>A0A4P9VIS9_9GAMM</name>
<dbReference type="PROSITE" id="PS50065">
    <property type="entry name" value="HMG_COA_REDUCTASE_4"/>
    <property type="match status" value="1"/>
</dbReference>
<dbReference type="SUPFAM" id="SSF55035">
    <property type="entry name" value="NAD-binding domain of HMG-CoA reductase"/>
    <property type="match status" value="1"/>
</dbReference>
<dbReference type="RefSeq" id="WP_094785652.1">
    <property type="nucleotide sequence ID" value="NZ_NDXW01000001.1"/>
</dbReference>
<dbReference type="Gene3D" id="3.90.770.10">
    <property type="entry name" value="3-hydroxy-3-methylglutaryl-coenzyme A Reductase, Chain A, domain 2"/>
    <property type="match status" value="1"/>
</dbReference>
<evidence type="ECO:0000259" key="5">
    <source>
        <dbReference type="Pfam" id="PF01636"/>
    </source>
</evidence>
<keyword evidence="4" id="KW-0560">Oxidoreductase</keyword>
<dbReference type="GO" id="GO:0004420">
    <property type="term" value="F:hydroxymethylglutaryl-CoA reductase (NADPH) activity"/>
    <property type="evidence" value="ECO:0007669"/>
    <property type="project" value="UniProtKB-EC"/>
</dbReference>
<keyword evidence="7" id="KW-1185">Reference proteome</keyword>
<dbReference type="PRINTS" id="PR00071">
    <property type="entry name" value="HMGCOARDTASE"/>
</dbReference>
<dbReference type="AlphaFoldDB" id="A0A4P9VIS9"/>
<evidence type="ECO:0000313" key="6">
    <source>
        <dbReference type="EMBL" id="RDH42097.1"/>
    </source>
</evidence>
<dbReference type="Pfam" id="PF01636">
    <property type="entry name" value="APH"/>
    <property type="match status" value="1"/>
</dbReference>
<evidence type="ECO:0000256" key="4">
    <source>
        <dbReference type="ARBA" id="ARBA00023002"/>
    </source>
</evidence>
<dbReference type="GO" id="GO:0008299">
    <property type="term" value="P:isoprenoid biosynthetic process"/>
    <property type="evidence" value="ECO:0007669"/>
    <property type="project" value="InterPro"/>
</dbReference>
<dbReference type="InterPro" id="IPR002575">
    <property type="entry name" value="Aminoglycoside_PTrfase"/>
</dbReference>
<dbReference type="SUPFAM" id="SSF56542">
    <property type="entry name" value="Substrate-binding domain of HMG-CoA reductase"/>
    <property type="match status" value="1"/>
</dbReference>
<reference evidence="6 7" key="1">
    <citation type="submission" date="2017-04" db="EMBL/GenBank/DDBJ databases">
        <title>Draft genome sequence of Zooshikella ganghwensis VG4 isolated from Red Sea sediments.</title>
        <authorList>
            <person name="Rehman Z."/>
            <person name="Alam I."/>
            <person name="Kamau A."/>
            <person name="Bajic V."/>
            <person name="Leiknes T."/>
        </authorList>
    </citation>
    <scope>NUCLEOTIDE SEQUENCE [LARGE SCALE GENOMIC DNA]</scope>
    <source>
        <strain evidence="6 7">VG4</strain>
    </source>
</reference>
<accession>A0A4P9VIS9</accession>
<protein>
    <recommendedName>
        <fullName evidence="2">hydroxymethylglutaryl-CoA reductase (NADPH)</fullName>
        <ecNumber evidence="2">1.1.1.34</ecNumber>
    </recommendedName>
</protein>
<comment type="similarity">
    <text evidence="1">Belongs to the HMG-CoA reductase family.</text>
</comment>